<sequence length="313" mass="32826">MSSSPARPSHTSGSDWLQLLLLSVLWGGSFLFIGVAVKSLPPLVIVTARVGLAAAVLWLTLRVTNVPAPRGLTVWRSLLGMAMLNNVVPFLLFAWAQSHIAAGVASILNATTPLFTVVVAHLVTEDEKLSGSRAMGVLAGLVGVAVMTGAAPSGTTLWEWLAELACLAAACSYAFSNLYGRRFKAMGVPPLAIATGQLTMSFVVLAPVTLLATEPWTLLSAPPLAWAAVIGLAIPSTALAYVIFFRVLRTAGPTNLSLVTFLIPVTAVLLGVTLLGEDLAPRQIAGMAMIALGLAAIDGRPWTMLVRRMAPVR</sequence>
<feature type="transmembrane region" description="Helical" evidence="5">
    <location>
        <begin position="160"/>
        <end position="179"/>
    </location>
</feature>
<feature type="domain" description="EamA" evidence="6">
    <location>
        <begin position="19"/>
        <end position="148"/>
    </location>
</feature>
<evidence type="ECO:0000256" key="4">
    <source>
        <dbReference type="ARBA" id="ARBA00023136"/>
    </source>
</evidence>
<feature type="domain" description="EamA" evidence="6">
    <location>
        <begin position="162"/>
        <end position="296"/>
    </location>
</feature>
<proteinExistence type="predicted"/>
<evidence type="ECO:0000313" key="8">
    <source>
        <dbReference type="Proteomes" id="UP001205890"/>
    </source>
</evidence>
<feature type="transmembrane region" description="Helical" evidence="5">
    <location>
        <begin position="16"/>
        <end position="37"/>
    </location>
</feature>
<feature type="transmembrane region" description="Helical" evidence="5">
    <location>
        <begin position="73"/>
        <end position="94"/>
    </location>
</feature>
<feature type="transmembrane region" description="Helical" evidence="5">
    <location>
        <begin position="282"/>
        <end position="299"/>
    </location>
</feature>
<keyword evidence="8" id="KW-1185">Reference proteome</keyword>
<dbReference type="InterPro" id="IPR000620">
    <property type="entry name" value="EamA_dom"/>
</dbReference>
<keyword evidence="2 5" id="KW-0812">Transmembrane</keyword>
<evidence type="ECO:0000256" key="3">
    <source>
        <dbReference type="ARBA" id="ARBA00022989"/>
    </source>
</evidence>
<feature type="transmembrane region" description="Helical" evidence="5">
    <location>
        <begin position="256"/>
        <end position="276"/>
    </location>
</feature>
<evidence type="ECO:0000259" key="6">
    <source>
        <dbReference type="Pfam" id="PF00892"/>
    </source>
</evidence>
<protein>
    <submittedName>
        <fullName evidence="7">DMT family transporter</fullName>
    </submittedName>
</protein>
<evidence type="ECO:0000256" key="2">
    <source>
        <dbReference type="ARBA" id="ARBA00022692"/>
    </source>
</evidence>
<name>A0ABT1L9P3_9HYPH</name>
<comment type="caution">
    <text evidence="7">The sequence shown here is derived from an EMBL/GenBank/DDBJ whole genome shotgun (WGS) entry which is preliminary data.</text>
</comment>
<evidence type="ECO:0000313" key="7">
    <source>
        <dbReference type="EMBL" id="MCP8938205.1"/>
    </source>
</evidence>
<reference evidence="7 8" key="1">
    <citation type="submission" date="2022-07" db="EMBL/GenBank/DDBJ databases">
        <authorList>
            <person name="Li W.-J."/>
            <person name="Deng Q.-Q."/>
        </authorList>
    </citation>
    <scope>NUCLEOTIDE SEQUENCE [LARGE SCALE GENOMIC DNA]</scope>
    <source>
        <strain evidence="7 8">SYSU M60028</strain>
    </source>
</reference>
<dbReference type="Pfam" id="PF00892">
    <property type="entry name" value="EamA"/>
    <property type="match status" value="2"/>
</dbReference>
<feature type="transmembrane region" description="Helical" evidence="5">
    <location>
        <begin position="224"/>
        <end position="244"/>
    </location>
</feature>
<feature type="transmembrane region" description="Helical" evidence="5">
    <location>
        <begin position="100"/>
        <end position="123"/>
    </location>
</feature>
<keyword evidence="3 5" id="KW-1133">Transmembrane helix</keyword>
<dbReference type="PANTHER" id="PTHR32322:SF9">
    <property type="entry name" value="AMINO-ACID METABOLITE EFFLUX PUMP-RELATED"/>
    <property type="match status" value="1"/>
</dbReference>
<organism evidence="7 8">
    <name type="scientific">Alsobacter ponti</name>
    <dbReference type="NCBI Taxonomy" id="2962936"/>
    <lineage>
        <taxon>Bacteria</taxon>
        <taxon>Pseudomonadati</taxon>
        <taxon>Pseudomonadota</taxon>
        <taxon>Alphaproteobacteria</taxon>
        <taxon>Hyphomicrobiales</taxon>
        <taxon>Alsobacteraceae</taxon>
        <taxon>Alsobacter</taxon>
    </lineage>
</organism>
<feature type="transmembrane region" description="Helical" evidence="5">
    <location>
        <begin position="43"/>
        <end position="61"/>
    </location>
</feature>
<evidence type="ECO:0000256" key="1">
    <source>
        <dbReference type="ARBA" id="ARBA00004141"/>
    </source>
</evidence>
<gene>
    <name evidence="7" type="ORF">NK718_06735</name>
</gene>
<keyword evidence="4 5" id="KW-0472">Membrane</keyword>
<dbReference type="InterPro" id="IPR037185">
    <property type="entry name" value="EmrE-like"/>
</dbReference>
<evidence type="ECO:0000256" key="5">
    <source>
        <dbReference type="SAM" id="Phobius"/>
    </source>
</evidence>
<dbReference type="RefSeq" id="WP_254739905.1">
    <property type="nucleotide sequence ID" value="NZ_JANCLU010000005.1"/>
</dbReference>
<dbReference type="InterPro" id="IPR050638">
    <property type="entry name" value="AA-Vitamin_Transporters"/>
</dbReference>
<dbReference type="EMBL" id="JANCLU010000005">
    <property type="protein sequence ID" value="MCP8938205.1"/>
    <property type="molecule type" value="Genomic_DNA"/>
</dbReference>
<dbReference type="Proteomes" id="UP001205890">
    <property type="component" value="Unassembled WGS sequence"/>
</dbReference>
<feature type="transmembrane region" description="Helical" evidence="5">
    <location>
        <begin position="135"/>
        <end position="154"/>
    </location>
</feature>
<comment type="subcellular location">
    <subcellularLocation>
        <location evidence="1">Membrane</location>
        <topology evidence="1">Multi-pass membrane protein</topology>
    </subcellularLocation>
</comment>
<dbReference type="PANTHER" id="PTHR32322">
    <property type="entry name" value="INNER MEMBRANE TRANSPORTER"/>
    <property type="match status" value="1"/>
</dbReference>
<dbReference type="SUPFAM" id="SSF103481">
    <property type="entry name" value="Multidrug resistance efflux transporter EmrE"/>
    <property type="match status" value="2"/>
</dbReference>
<feature type="transmembrane region" description="Helical" evidence="5">
    <location>
        <begin position="191"/>
        <end position="212"/>
    </location>
</feature>
<accession>A0ABT1L9P3</accession>